<gene>
    <name evidence="17" type="ORF">TMSB3V08_LOCUS9713</name>
</gene>
<dbReference type="SUPFAM" id="SSF53850">
    <property type="entry name" value="Periplasmic binding protein-like II"/>
    <property type="match status" value="1"/>
</dbReference>
<evidence type="ECO:0000256" key="13">
    <source>
        <dbReference type="SAM" id="MobiDB-lite"/>
    </source>
</evidence>
<evidence type="ECO:0000256" key="6">
    <source>
        <dbReference type="ARBA" id="ARBA00022989"/>
    </source>
</evidence>
<dbReference type="InterPro" id="IPR001320">
    <property type="entry name" value="Iontro_rcpt_C"/>
</dbReference>
<keyword evidence="12" id="KW-0407">Ion channel</keyword>
<dbReference type="InterPro" id="IPR019594">
    <property type="entry name" value="Glu/Gly-bd"/>
</dbReference>
<proteinExistence type="inferred from homology"/>
<dbReference type="EMBL" id="OB796077">
    <property type="protein sequence ID" value="CAD7433022.1"/>
    <property type="molecule type" value="Genomic_DNA"/>
</dbReference>
<keyword evidence="9" id="KW-0675">Receptor</keyword>
<accession>A0A7R9EHF8</accession>
<evidence type="ECO:0000256" key="11">
    <source>
        <dbReference type="ARBA" id="ARBA00023286"/>
    </source>
</evidence>
<protein>
    <submittedName>
        <fullName evidence="17">Uncharacterized protein</fullName>
    </submittedName>
</protein>
<dbReference type="Gene3D" id="1.10.287.70">
    <property type="match status" value="1"/>
</dbReference>
<feature type="compositionally biased region" description="Polar residues" evidence="13">
    <location>
        <begin position="42"/>
        <end position="58"/>
    </location>
</feature>
<sequence>MKLFNLKTHWLLLDDQNYNTTSNRLTLDGTSSRHTREVDSVLNDNPKSSDTCSDIPTNNKEEDDDEGVEPCYDQFFDNSTINGRHTRSTESDDDLGDDLVSIFELLDVHVGSQVVVGRRLSEKRFHLIEVYKNGPADKIKTGVVGVWEGQSRVRVTADYVTSRRRGGVDRKTLRAAVVITTNYTIGHLLDIENKHIDAVVRLNYNLLIPAMEMVNASLEVLHEPTWGYNYNGSWNGIVGRLQRGEADIAGTSMFLLSERLGVIDFTVMTLPTKVGFLFRQPPLSSVRNIFTLPFDGHVWACCVALITLCGIVLYYTLRWERREDRASQKASKEDSSIKEGLVESTTIDSDRTVSWSDVVLLSLGAVCQQGSPIESHGPSGRIASLLLFVVVIFLYTSYSASIVVLLQSTTGSIRTLKDLLESPLGMGVEDIVYTRYLFKNQSEPVHKAIYNKKIAPPGTKPRFMDIGKGMEMMRKGFFAFHIEASSGYKIILETFEESEKCGITLLPYIGNTDNYLSVRKGSPYRELVTVAYRKLQERGFQQRALNRYYTNKPECTARDSSFVSVGLIDFYPAILVLVYGLMPPSEVFGCTRYGPSTTKRTRLSDSQLRNNVILSVYNSLHKHNRMSELSDPLVGRR</sequence>
<dbReference type="AlphaFoldDB" id="A0A7R9EHF8"/>
<evidence type="ECO:0000256" key="9">
    <source>
        <dbReference type="ARBA" id="ARBA00023170"/>
    </source>
</evidence>
<organism evidence="17">
    <name type="scientific">Timema monikensis</name>
    <dbReference type="NCBI Taxonomy" id="170555"/>
    <lineage>
        <taxon>Eukaryota</taxon>
        <taxon>Metazoa</taxon>
        <taxon>Ecdysozoa</taxon>
        <taxon>Arthropoda</taxon>
        <taxon>Hexapoda</taxon>
        <taxon>Insecta</taxon>
        <taxon>Pterygota</taxon>
        <taxon>Neoptera</taxon>
        <taxon>Polyneoptera</taxon>
        <taxon>Phasmatodea</taxon>
        <taxon>Timematodea</taxon>
        <taxon>Timematoidea</taxon>
        <taxon>Timematidae</taxon>
        <taxon>Timema</taxon>
    </lineage>
</organism>
<feature type="transmembrane region" description="Helical" evidence="14">
    <location>
        <begin position="297"/>
        <end position="317"/>
    </location>
</feature>
<evidence type="ECO:0000256" key="5">
    <source>
        <dbReference type="ARBA" id="ARBA00022692"/>
    </source>
</evidence>
<dbReference type="GO" id="GO:0050906">
    <property type="term" value="P:detection of stimulus involved in sensory perception"/>
    <property type="evidence" value="ECO:0007669"/>
    <property type="project" value="UniProtKB-ARBA"/>
</dbReference>
<dbReference type="InterPro" id="IPR052192">
    <property type="entry name" value="Insect_Ionotropic_Sensory_Rcpt"/>
</dbReference>
<feature type="region of interest" description="Disordered" evidence="13">
    <location>
        <begin position="22"/>
        <end position="69"/>
    </location>
</feature>
<evidence type="ECO:0000256" key="7">
    <source>
        <dbReference type="ARBA" id="ARBA00023065"/>
    </source>
</evidence>
<evidence type="ECO:0000256" key="14">
    <source>
        <dbReference type="SAM" id="Phobius"/>
    </source>
</evidence>
<dbReference type="Gene3D" id="3.40.190.10">
    <property type="entry name" value="Periplasmic binding protein-like II"/>
    <property type="match status" value="1"/>
</dbReference>
<feature type="domain" description="Ionotropic glutamate receptor C-terminal" evidence="15">
    <location>
        <begin position="297"/>
        <end position="552"/>
    </location>
</feature>
<evidence type="ECO:0000256" key="2">
    <source>
        <dbReference type="ARBA" id="ARBA00008685"/>
    </source>
</evidence>
<keyword evidence="4" id="KW-1003">Cell membrane</keyword>
<keyword evidence="5 14" id="KW-0812">Transmembrane</keyword>
<name>A0A7R9EHF8_9NEOP</name>
<keyword evidence="7" id="KW-0406">Ion transport</keyword>
<dbReference type="PANTHER" id="PTHR42643">
    <property type="entry name" value="IONOTROPIC RECEPTOR 20A-RELATED"/>
    <property type="match status" value="1"/>
</dbReference>
<dbReference type="PANTHER" id="PTHR42643:SF33">
    <property type="entry name" value="GLUTAMATE RECEPTOR 2-LIKE PROTEIN"/>
    <property type="match status" value="1"/>
</dbReference>
<keyword evidence="3" id="KW-0813">Transport</keyword>
<evidence type="ECO:0000256" key="4">
    <source>
        <dbReference type="ARBA" id="ARBA00022475"/>
    </source>
</evidence>
<dbReference type="GO" id="GO:0015276">
    <property type="term" value="F:ligand-gated monoatomic ion channel activity"/>
    <property type="evidence" value="ECO:0007669"/>
    <property type="project" value="InterPro"/>
</dbReference>
<evidence type="ECO:0000256" key="3">
    <source>
        <dbReference type="ARBA" id="ARBA00022448"/>
    </source>
</evidence>
<evidence type="ECO:0000259" key="15">
    <source>
        <dbReference type="Pfam" id="PF00060"/>
    </source>
</evidence>
<evidence type="ECO:0000256" key="1">
    <source>
        <dbReference type="ARBA" id="ARBA00004651"/>
    </source>
</evidence>
<feature type="transmembrane region" description="Helical" evidence="14">
    <location>
        <begin position="385"/>
        <end position="406"/>
    </location>
</feature>
<feature type="compositionally biased region" description="Polar residues" evidence="13">
    <location>
        <begin position="22"/>
        <end position="32"/>
    </location>
</feature>
<keyword evidence="6 14" id="KW-1133">Transmembrane helix</keyword>
<evidence type="ECO:0000313" key="17">
    <source>
        <dbReference type="EMBL" id="CAD7433022.1"/>
    </source>
</evidence>
<evidence type="ECO:0000256" key="12">
    <source>
        <dbReference type="ARBA" id="ARBA00023303"/>
    </source>
</evidence>
<dbReference type="Pfam" id="PF10613">
    <property type="entry name" value="Lig_chan-Glu_bd"/>
    <property type="match status" value="1"/>
</dbReference>
<keyword evidence="10" id="KW-0325">Glycoprotein</keyword>
<evidence type="ECO:0000256" key="8">
    <source>
        <dbReference type="ARBA" id="ARBA00023136"/>
    </source>
</evidence>
<comment type="subcellular location">
    <subcellularLocation>
        <location evidence="1">Cell membrane</location>
        <topology evidence="1">Multi-pass membrane protein</topology>
    </subcellularLocation>
</comment>
<keyword evidence="11" id="KW-1071">Ligand-gated ion channel</keyword>
<comment type="similarity">
    <text evidence="2">Belongs to the glutamate-gated ion channel (TC 1.A.10.1) family.</text>
</comment>
<evidence type="ECO:0000259" key="16">
    <source>
        <dbReference type="Pfam" id="PF10613"/>
    </source>
</evidence>
<feature type="domain" description="Ionotropic glutamate receptor L-glutamate and glycine-binding" evidence="16">
    <location>
        <begin position="220"/>
        <end position="281"/>
    </location>
</feature>
<dbReference type="GO" id="GO:0005886">
    <property type="term" value="C:plasma membrane"/>
    <property type="evidence" value="ECO:0007669"/>
    <property type="project" value="UniProtKB-SubCell"/>
</dbReference>
<dbReference type="Pfam" id="PF00060">
    <property type="entry name" value="Lig_chan"/>
    <property type="match status" value="1"/>
</dbReference>
<reference evidence="17" key="1">
    <citation type="submission" date="2020-11" db="EMBL/GenBank/DDBJ databases">
        <authorList>
            <person name="Tran Van P."/>
        </authorList>
    </citation>
    <scope>NUCLEOTIDE SEQUENCE</scope>
</reference>
<evidence type="ECO:0000256" key="10">
    <source>
        <dbReference type="ARBA" id="ARBA00023180"/>
    </source>
</evidence>
<keyword evidence="8 14" id="KW-0472">Membrane</keyword>